<dbReference type="GO" id="GO:0005886">
    <property type="term" value="C:plasma membrane"/>
    <property type="evidence" value="ECO:0007669"/>
    <property type="project" value="TreeGrafter"/>
</dbReference>
<dbReference type="FunFam" id="3.30.870.10:FF:000027">
    <property type="entry name" value="Phospholipase D"/>
    <property type="match status" value="1"/>
</dbReference>
<evidence type="ECO:0000256" key="9">
    <source>
        <dbReference type="SAM" id="MobiDB-lite"/>
    </source>
</evidence>
<feature type="domain" description="PLD phosphodiesterase" evidence="10">
    <location>
        <begin position="305"/>
        <end position="340"/>
    </location>
</feature>
<dbReference type="SUPFAM" id="SSF49562">
    <property type="entry name" value="C2 domain (Calcium/lipid-binding domain, CaLB)"/>
    <property type="match status" value="1"/>
</dbReference>
<evidence type="ECO:0000256" key="1">
    <source>
        <dbReference type="ARBA" id="ARBA00000798"/>
    </source>
</evidence>
<feature type="compositionally biased region" description="Polar residues" evidence="9">
    <location>
        <begin position="1"/>
        <end position="11"/>
    </location>
</feature>
<keyword evidence="7" id="KW-0442">Lipid degradation</keyword>
<keyword evidence="5" id="KW-0378">Hydrolase</keyword>
<evidence type="ECO:0000256" key="8">
    <source>
        <dbReference type="ARBA" id="ARBA00023098"/>
    </source>
</evidence>
<keyword evidence="4" id="KW-0677">Repeat</keyword>
<dbReference type="InterPro" id="IPR024632">
    <property type="entry name" value="PLipase_D_C"/>
</dbReference>
<dbReference type="Proteomes" id="UP001345219">
    <property type="component" value="Chromosome 9"/>
</dbReference>
<dbReference type="GO" id="GO:0009395">
    <property type="term" value="P:phospholipid catabolic process"/>
    <property type="evidence" value="ECO:0007669"/>
    <property type="project" value="TreeGrafter"/>
</dbReference>
<feature type="region of interest" description="Disordered" evidence="9">
    <location>
        <begin position="1"/>
        <end position="126"/>
    </location>
</feature>
<evidence type="ECO:0000256" key="6">
    <source>
        <dbReference type="ARBA" id="ARBA00022837"/>
    </source>
</evidence>
<name>A0AAN7GRK1_9MYRT</name>
<feature type="compositionally biased region" description="Low complexity" evidence="9">
    <location>
        <begin position="170"/>
        <end position="200"/>
    </location>
</feature>
<accession>A0AAN7GRK1</accession>
<comment type="caution">
    <text evidence="11">The sequence shown here is derived from an EMBL/GenBank/DDBJ whole genome shotgun (WGS) entry which is preliminary data.</text>
</comment>
<dbReference type="SUPFAM" id="SSF56024">
    <property type="entry name" value="Phospholipase D/nuclease"/>
    <property type="match status" value="2"/>
</dbReference>
<proteinExistence type="predicted"/>
<dbReference type="GO" id="GO:0004630">
    <property type="term" value="F:phospholipase D activity"/>
    <property type="evidence" value="ECO:0007669"/>
    <property type="project" value="UniProtKB-EC"/>
</dbReference>
<dbReference type="Pfam" id="PF00614">
    <property type="entry name" value="PLDc"/>
    <property type="match status" value="2"/>
</dbReference>
<evidence type="ECO:0000313" key="11">
    <source>
        <dbReference type="EMBL" id="KAK4744872.1"/>
    </source>
</evidence>
<dbReference type="EMBL" id="JAXIOK010000022">
    <property type="protein sequence ID" value="KAK4744872.1"/>
    <property type="molecule type" value="Genomic_DNA"/>
</dbReference>
<keyword evidence="3" id="KW-0479">Metal-binding</keyword>
<protein>
    <recommendedName>
        <fullName evidence="2">phospholipase D</fullName>
        <ecNumber evidence="2">3.1.4.4</ecNumber>
    </recommendedName>
</protein>
<gene>
    <name evidence="11" type="ORF">SAY87_011184</name>
</gene>
<keyword evidence="6" id="KW-0106">Calcium</keyword>
<feature type="compositionally biased region" description="Basic and acidic residues" evidence="9">
    <location>
        <begin position="110"/>
        <end position="126"/>
    </location>
</feature>
<dbReference type="InterPro" id="IPR035892">
    <property type="entry name" value="C2_domain_sf"/>
</dbReference>
<evidence type="ECO:0000256" key="5">
    <source>
        <dbReference type="ARBA" id="ARBA00022801"/>
    </source>
</evidence>
<dbReference type="AlphaFoldDB" id="A0AAN7GRK1"/>
<dbReference type="InterPro" id="IPR001736">
    <property type="entry name" value="PLipase_D/transphosphatidylase"/>
</dbReference>
<feature type="compositionally biased region" description="Low complexity" evidence="9">
    <location>
        <begin position="26"/>
        <end position="45"/>
    </location>
</feature>
<evidence type="ECO:0000256" key="3">
    <source>
        <dbReference type="ARBA" id="ARBA00022723"/>
    </source>
</evidence>
<keyword evidence="8" id="KW-0443">Lipid metabolism</keyword>
<dbReference type="SMART" id="SM00155">
    <property type="entry name" value="PLDc"/>
    <property type="match status" value="2"/>
</dbReference>
<dbReference type="PROSITE" id="PS50035">
    <property type="entry name" value="PLD"/>
    <property type="match status" value="2"/>
</dbReference>
<evidence type="ECO:0000259" key="10">
    <source>
        <dbReference type="PROSITE" id="PS50035"/>
    </source>
</evidence>
<dbReference type="InterPro" id="IPR015679">
    <property type="entry name" value="PLipase_D_fam"/>
</dbReference>
<dbReference type="PANTHER" id="PTHR18896:SF65">
    <property type="entry name" value="PHOSPHOLIPASE D BETA 1"/>
    <property type="match status" value="1"/>
</dbReference>
<keyword evidence="12" id="KW-1185">Reference proteome</keyword>
<dbReference type="GO" id="GO:0046872">
    <property type="term" value="F:metal ion binding"/>
    <property type="evidence" value="ECO:0007669"/>
    <property type="project" value="UniProtKB-KW"/>
</dbReference>
<dbReference type="PANTHER" id="PTHR18896">
    <property type="entry name" value="PHOSPHOLIPASE D"/>
    <property type="match status" value="1"/>
</dbReference>
<dbReference type="Pfam" id="PF12357">
    <property type="entry name" value="PLD_C"/>
    <property type="match status" value="1"/>
</dbReference>
<evidence type="ECO:0000256" key="4">
    <source>
        <dbReference type="ARBA" id="ARBA00022737"/>
    </source>
</evidence>
<evidence type="ECO:0000313" key="12">
    <source>
        <dbReference type="Proteomes" id="UP001345219"/>
    </source>
</evidence>
<organism evidence="11 12">
    <name type="scientific">Trapa incisa</name>
    <dbReference type="NCBI Taxonomy" id="236973"/>
    <lineage>
        <taxon>Eukaryota</taxon>
        <taxon>Viridiplantae</taxon>
        <taxon>Streptophyta</taxon>
        <taxon>Embryophyta</taxon>
        <taxon>Tracheophyta</taxon>
        <taxon>Spermatophyta</taxon>
        <taxon>Magnoliopsida</taxon>
        <taxon>eudicotyledons</taxon>
        <taxon>Gunneridae</taxon>
        <taxon>Pentapetalae</taxon>
        <taxon>rosids</taxon>
        <taxon>malvids</taxon>
        <taxon>Myrtales</taxon>
        <taxon>Lythraceae</taxon>
        <taxon>Trapa</taxon>
    </lineage>
</organism>
<evidence type="ECO:0000256" key="7">
    <source>
        <dbReference type="ARBA" id="ARBA00022963"/>
    </source>
</evidence>
<dbReference type="EC" id="3.1.4.4" evidence="2"/>
<feature type="region of interest" description="Disordered" evidence="9">
    <location>
        <begin position="167"/>
        <end position="234"/>
    </location>
</feature>
<comment type="catalytic activity">
    <reaction evidence="1">
        <text>a 1,2-diacyl-sn-glycero-3-phosphocholine + H2O = a 1,2-diacyl-sn-glycero-3-phosphate + choline + H(+)</text>
        <dbReference type="Rhea" id="RHEA:14445"/>
        <dbReference type="ChEBI" id="CHEBI:15354"/>
        <dbReference type="ChEBI" id="CHEBI:15377"/>
        <dbReference type="ChEBI" id="CHEBI:15378"/>
        <dbReference type="ChEBI" id="CHEBI:57643"/>
        <dbReference type="ChEBI" id="CHEBI:58608"/>
        <dbReference type="EC" id="3.1.4.4"/>
    </reaction>
</comment>
<sequence length="795" mass="89133">MDNYGSSQYHRYQNPYAYPPPPPPNHGHQLPYPYAYGPPAAHGYPLQYPPQSSHSGPLDYDLSSDPQPPPTSYSGPILNYQYGQPNIYPYTVPLPQQPSFHRYGSLQYDSPHHHSESHSEAPSRADSLRVDAAPNHEKQEYNSSPASRPSIYPPLEDVMDSLHISHLQGSSTPASSQVPSAPPLQSSSPSSNFDDSPSHSIGYQKDSFSGNWGQPAPAPLSSSVEGSSHDSHSMQILQVQPSKGSLKVLLMHGILDIMVHEANNLPNMDMFHKTLENVFRKFPSTNITSDPYVSITIMNAVEVETIYTHHQKTVIVDSDAGNYKRKITAFVGGLDLCDGRYDTPQHDLFRTLQTAHKDDYHNPCISGSTAGCPREPWHDLHCRIDGPAAYDVLANFEERWRRASERHGIKKLKMSSYDDALLSIDRINEILGISDAPFLSENDPESWHIQIFRSIDSGSVNGFPDNPVDGTKMNLFCGKNVLIDMSIHTAYVKAIRSAQHFIYIENQYFIGSSYNWSQHKDLGANNLIPMEIALKISEKIKARERFAAYIVIPMWPEGIPTGNATQRILFWQHKTMQMMYEIIYDALVEVGLQDTFVPQDFLNFFCLGNREVADAYHPSTAGPNAPASNSLQSLSRKNRRFMIYVHSKGMIVDDEYVILGSANINQRSMEGTRDTEIAMGAYQPQYTWARKASKPCGQVHGYRMSLWAEHTGTIEDCFASPESLECVRRVRSMGEMNWKQFAADEVTEMRGHLLNYPVEVDPKGKVKSLRGCENFPDVGGTIIGSFIAIQENLTI</sequence>
<reference evidence="11 12" key="1">
    <citation type="journal article" date="2023" name="Hortic Res">
        <title>Pangenome of water caltrop reveals structural variations and asymmetric subgenome divergence after allopolyploidization.</title>
        <authorList>
            <person name="Zhang X."/>
            <person name="Chen Y."/>
            <person name="Wang L."/>
            <person name="Yuan Y."/>
            <person name="Fang M."/>
            <person name="Shi L."/>
            <person name="Lu R."/>
            <person name="Comes H.P."/>
            <person name="Ma Y."/>
            <person name="Chen Y."/>
            <person name="Huang G."/>
            <person name="Zhou Y."/>
            <person name="Zheng Z."/>
            <person name="Qiu Y."/>
        </authorList>
    </citation>
    <scope>NUCLEOTIDE SEQUENCE [LARGE SCALE GENOMIC DNA]</scope>
    <source>
        <tissue evidence="11">Roots</tissue>
    </source>
</reference>
<dbReference type="Gene3D" id="3.30.870.10">
    <property type="entry name" value="Endonuclease Chain A"/>
    <property type="match status" value="2"/>
</dbReference>
<evidence type="ECO:0000256" key="2">
    <source>
        <dbReference type="ARBA" id="ARBA00012027"/>
    </source>
</evidence>
<feature type="domain" description="PLD phosphodiesterase" evidence="10">
    <location>
        <begin position="641"/>
        <end position="668"/>
    </location>
</feature>